<evidence type="ECO:0000313" key="1">
    <source>
        <dbReference type="EMBL" id="BAY87651.1"/>
    </source>
</evidence>
<protein>
    <recommendedName>
        <fullName evidence="3">DUF1822 family protein</fullName>
    </recommendedName>
</protein>
<evidence type="ECO:0000313" key="2">
    <source>
        <dbReference type="Proteomes" id="UP000218418"/>
    </source>
</evidence>
<accession>A0A1Z4M2L6</accession>
<organism evidence="1 2">
    <name type="scientific">Calothrix parasitica NIES-267</name>
    <dbReference type="NCBI Taxonomy" id="1973488"/>
    <lineage>
        <taxon>Bacteria</taxon>
        <taxon>Bacillati</taxon>
        <taxon>Cyanobacteriota</taxon>
        <taxon>Cyanophyceae</taxon>
        <taxon>Nostocales</taxon>
        <taxon>Calotrichaceae</taxon>
        <taxon>Calothrix</taxon>
    </lineage>
</organism>
<dbReference type="Proteomes" id="UP000218418">
    <property type="component" value="Plasmid plasmid1"/>
</dbReference>
<dbReference type="Pfam" id="PF08852">
    <property type="entry name" value="DUF1822"/>
    <property type="match status" value="1"/>
</dbReference>
<gene>
    <name evidence="1" type="ORF">NIES267_71750</name>
</gene>
<keyword evidence="1" id="KW-0614">Plasmid</keyword>
<reference evidence="1 2" key="1">
    <citation type="submission" date="2017-06" db="EMBL/GenBank/DDBJ databases">
        <title>Genome sequencing of cyanobaciteial culture collection at National Institute for Environmental Studies (NIES).</title>
        <authorList>
            <person name="Hirose Y."/>
            <person name="Shimura Y."/>
            <person name="Fujisawa T."/>
            <person name="Nakamura Y."/>
            <person name="Kawachi M."/>
        </authorList>
    </citation>
    <scope>NUCLEOTIDE SEQUENCE [LARGE SCALE GENOMIC DNA]</scope>
    <source>
        <strain evidence="1 2">NIES-267</strain>
        <plasmid evidence="2">Plasmid1 dna</plasmid>
    </source>
</reference>
<keyword evidence="2" id="KW-1185">Reference proteome</keyword>
<evidence type="ECO:0008006" key="3">
    <source>
        <dbReference type="Google" id="ProtNLM"/>
    </source>
</evidence>
<dbReference type="AlphaFoldDB" id="A0A1Z4M2L6"/>
<geneLocation type="plasmid" evidence="2">
    <name>Plasmid1 dna</name>
</geneLocation>
<name>A0A1Z4M2L6_9CYAN</name>
<dbReference type="OrthoDB" id="467121at2"/>
<dbReference type="InterPro" id="IPR014951">
    <property type="entry name" value="DUF1822"/>
</dbReference>
<dbReference type="EMBL" id="AP018228">
    <property type="protein sequence ID" value="BAY87651.1"/>
    <property type="molecule type" value="Genomic_DNA"/>
</dbReference>
<sequence>MDNFISDLTNDLFEVDNNLEIINLEEQVEPAFLISEKINNQSRKWQVYFQCLALFAFEEWLQEREPRLTLDKENSSTLQYQYANLIDAVFNLKVGNFKVCLIPCMLLTNEEVAIPRTVIDLPEYTAHFYVVIGVDEELEIAAVKGLLRYDQLVNIKAELEPEADWNYYIPLLQFNQEVDELLLYLQCLAPTAILLPEIPVSRRDILRKVQTSLLNLLPQLNNRPLWEVLTWEQGKAVLTTPLLINWLYQSINQNTAALTKHLSDLLQILTQQAVNVGQWLVNQVDDAVQTLSWQLIPASQLRSTFESNQSNPVEELEVILNDIQDNNQLDIPPTAVRVYQDIRLDKLLRLYAIIWSLPEEENGWTLFLVLKAINDNQSACRFTLRVSDQIEVLDEEELTTDDNSYLYTQVEGSYDDKFLATLMSETGENIAFPPFEFIQ</sequence>
<proteinExistence type="predicted"/>